<name>A0ABU8JCZ7_9GAMM</name>
<dbReference type="SUPFAM" id="SSF52499">
    <property type="entry name" value="Isochorismatase-like hydrolases"/>
    <property type="match status" value="1"/>
</dbReference>
<sequence length="263" mass="29276">MNGRDEGFRPERSALLIVDMINDLEFEGGEALLEQAQPITSAIVRLRDAYRARGLPVIYANDNFGRWHADFAKVIEHCRRMGSRGAVLSDGLLPAVEDYYILKPRHSAFYETPLSTLLEKLGIERLALVGIAGDDCVLRTALDAQMRGYPIWVPADGIASQTALRNQRALACMSEVAGADITRIDARLPEWKDTQRSHSMNSSSHDRKDVQHPDCTKPQRPESPAEREGRKAHESELTDEAVEETFPASDPVSPFIPAKTPQD</sequence>
<reference evidence="4 5" key="1">
    <citation type="journal article" date="2014" name="Int. J. Syst. Evol. Microbiol.">
        <title>Fulvimonas yonginensis sp. nov., isolated from greenhouse soil, and emended description of the genus Fulvimonas.</title>
        <authorList>
            <person name="Ahn J.H."/>
            <person name="Kim S.J."/>
            <person name="Weon H.Y."/>
            <person name="Hong S.B."/>
            <person name="Seok S.J."/>
            <person name="Kwon S.W."/>
        </authorList>
    </citation>
    <scope>NUCLEOTIDE SEQUENCE [LARGE SCALE GENOMIC DNA]</scope>
    <source>
        <strain evidence="4 5">KACC 16952</strain>
    </source>
</reference>
<dbReference type="PANTHER" id="PTHR43540:SF6">
    <property type="entry name" value="ISOCHORISMATASE-LIKE DOMAIN-CONTAINING PROTEIN"/>
    <property type="match status" value="1"/>
</dbReference>
<dbReference type="EC" id="3.-.-.-" evidence="4"/>
<evidence type="ECO:0000313" key="4">
    <source>
        <dbReference type="EMBL" id="MEI7037066.1"/>
    </source>
</evidence>
<dbReference type="InterPro" id="IPR050272">
    <property type="entry name" value="Isochorismatase-like_hydrls"/>
</dbReference>
<evidence type="ECO:0000256" key="2">
    <source>
        <dbReference type="SAM" id="MobiDB-lite"/>
    </source>
</evidence>
<evidence type="ECO:0000313" key="5">
    <source>
        <dbReference type="Proteomes" id="UP001381174"/>
    </source>
</evidence>
<dbReference type="CDD" id="cd00431">
    <property type="entry name" value="cysteine_hydrolases"/>
    <property type="match status" value="1"/>
</dbReference>
<dbReference type="InterPro" id="IPR036380">
    <property type="entry name" value="Isochorismatase-like_sf"/>
</dbReference>
<dbReference type="GO" id="GO:0016787">
    <property type="term" value="F:hydrolase activity"/>
    <property type="evidence" value="ECO:0007669"/>
    <property type="project" value="UniProtKB-KW"/>
</dbReference>
<keyword evidence="1 4" id="KW-0378">Hydrolase</keyword>
<comment type="caution">
    <text evidence="4">The sequence shown here is derived from an EMBL/GenBank/DDBJ whole genome shotgun (WGS) entry which is preliminary data.</text>
</comment>
<dbReference type="PANTHER" id="PTHR43540">
    <property type="entry name" value="PEROXYUREIDOACRYLATE/UREIDOACRYLATE AMIDOHYDROLASE-RELATED"/>
    <property type="match status" value="1"/>
</dbReference>
<evidence type="ECO:0000259" key="3">
    <source>
        <dbReference type="Pfam" id="PF00857"/>
    </source>
</evidence>
<keyword evidence="5" id="KW-1185">Reference proteome</keyword>
<dbReference type="Gene3D" id="3.40.50.850">
    <property type="entry name" value="Isochorismatase-like"/>
    <property type="match status" value="1"/>
</dbReference>
<feature type="compositionally biased region" description="Basic and acidic residues" evidence="2">
    <location>
        <begin position="204"/>
        <end position="236"/>
    </location>
</feature>
<dbReference type="Pfam" id="PF00857">
    <property type="entry name" value="Isochorismatase"/>
    <property type="match status" value="1"/>
</dbReference>
<proteinExistence type="predicted"/>
<dbReference type="InterPro" id="IPR000868">
    <property type="entry name" value="Isochorismatase-like_dom"/>
</dbReference>
<accession>A0ABU8JCZ7</accession>
<dbReference type="RefSeq" id="WP_336807693.1">
    <property type="nucleotide sequence ID" value="NZ_JBBBNY010000006.1"/>
</dbReference>
<gene>
    <name evidence="4" type="ORF">WAT24_09900</name>
</gene>
<evidence type="ECO:0000256" key="1">
    <source>
        <dbReference type="ARBA" id="ARBA00022801"/>
    </source>
</evidence>
<organism evidence="4 5">
    <name type="scientific">Fulvimonas yonginensis</name>
    <dbReference type="NCBI Taxonomy" id="1495200"/>
    <lineage>
        <taxon>Bacteria</taxon>
        <taxon>Pseudomonadati</taxon>
        <taxon>Pseudomonadota</taxon>
        <taxon>Gammaproteobacteria</taxon>
        <taxon>Lysobacterales</taxon>
        <taxon>Rhodanobacteraceae</taxon>
        <taxon>Fulvimonas</taxon>
    </lineage>
</organism>
<dbReference type="EMBL" id="JBBBNY010000006">
    <property type="protein sequence ID" value="MEI7037066.1"/>
    <property type="molecule type" value="Genomic_DNA"/>
</dbReference>
<feature type="region of interest" description="Disordered" evidence="2">
    <location>
        <begin position="192"/>
        <end position="263"/>
    </location>
</feature>
<dbReference type="Proteomes" id="UP001381174">
    <property type="component" value="Unassembled WGS sequence"/>
</dbReference>
<feature type="domain" description="Isochorismatase-like" evidence="3">
    <location>
        <begin position="13"/>
        <end position="179"/>
    </location>
</feature>
<protein>
    <submittedName>
        <fullName evidence="4">Isochorismatase family cysteine hydrolase</fullName>
        <ecNumber evidence="4">3.-.-.-</ecNumber>
    </submittedName>
</protein>